<dbReference type="EMBL" id="HE575323">
    <property type="protein sequence ID" value="CCC94164.1"/>
    <property type="molecule type" value="Genomic_DNA"/>
</dbReference>
<dbReference type="PANTHER" id="PTHR10953">
    <property type="entry name" value="UBIQUITIN-ACTIVATING ENZYME E1"/>
    <property type="match status" value="1"/>
</dbReference>
<comment type="similarity">
    <text evidence="1">Belongs to the ATG7 family.</text>
</comment>
<evidence type="ECO:0000256" key="9">
    <source>
        <dbReference type="ARBA" id="ARBA00032823"/>
    </source>
</evidence>
<dbReference type="VEuPathDB" id="TriTrypDB:TcIL3000_10_9420"/>
<evidence type="ECO:0000256" key="1">
    <source>
        <dbReference type="ARBA" id="ARBA00010931"/>
    </source>
</evidence>
<dbReference type="Pfam" id="PF00899">
    <property type="entry name" value="ThiF"/>
    <property type="match status" value="1"/>
</dbReference>
<keyword evidence="5" id="KW-0653">Protein transport</keyword>
<dbReference type="GO" id="GO:0000422">
    <property type="term" value="P:autophagy of mitochondrion"/>
    <property type="evidence" value="ECO:0007669"/>
    <property type="project" value="TreeGrafter"/>
</dbReference>
<keyword evidence="6" id="KW-0072">Autophagy</keyword>
<dbReference type="SUPFAM" id="SSF69572">
    <property type="entry name" value="Activating enzymes of the ubiquitin-like proteins"/>
    <property type="match status" value="1"/>
</dbReference>
<gene>
    <name evidence="12" type="ORF">TCIL3000_10_9420</name>
</gene>
<dbReference type="InterPro" id="IPR000594">
    <property type="entry name" value="ThiF_NAD_FAD-bd"/>
</dbReference>
<evidence type="ECO:0000313" key="12">
    <source>
        <dbReference type="EMBL" id="CCC94164.1"/>
    </source>
</evidence>
<dbReference type="Gene3D" id="3.40.50.720">
    <property type="entry name" value="NAD(P)-binding Rossmann-like Domain"/>
    <property type="match status" value="1"/>
</dbReference>
<dbReference type="FunFam" id="3.40.50.720:FF:000243">
    <property type="entry name" value="Ubiquitin-like modifier-activating enzyme ATG7"/>
    <property type="match status" value="1"/>
</dbReference>
<keyword evidence="4" id="KW-0813">Transport</keyword>
<dbReference type="InterPro" id="IPR035985">
    <property type="entry name" value="Ubiquitin-activating_enz"/>
</dbReference>
<reference evidence="12" key="1">
    <citation type="journal article" date="2012" name="Proc. Natl. Acad. Sci. U.S.A.">
        <title>Antigenic diversity is generated by distinct evolutionary mechanisms in African trypanosome species.</title>
        <authorList>
            <person name="Jackson A.P."/>
            <person name="Berry A."/>
            <person name="Aslett M."/>
            <person name="Allison H.C."/>
            <person name="Burton P."/>
            <person name="Vavrova-Anderson J."/>
            <person name="Brown R."/>
            <person name="Browne H."/>
            <person name="Corton N."/>
            <person name="Hauser H."/>
            <person name="Gamble J."/>
            <person name="Gilderthorp R."/>
            <person name="Marcello L."/>
            <person name="McQuillan J."/>
            <person name="Otto T.D."/>
            <person name="Quail M.A."/>
            <person name="Sanders M.J."/>
            <person name="van Tonder A."/>
            <person name="Ginger M.L."/>
            <person name="Field M.C."/>
            <person name="Barry J.D."/>
            <person name="Hertz-Fowler C."/>
            <person name="Berriman M."/>
        </authorList>
    </citation>
    <scope>NUCLEOTIDE SEQUENCE</scope>
    <source>
        <strain evidence="12">IL3000</strain>
    </source>
</reference>
<sequence>MLSSCDGVSSGEVMSGLERLQYREYKLCVDVSFWYEVEKKKLHEWRLTEPVVPITCFQSLCRLSAVDTVSLVALRGESLSHGTGDIVRTAEKAPVNSEPQSAGVDAGEGRAAQLQLSSAFLRGTMQNFNAIDHLYRLSRYEVLWKVIREELLLPFYALYERENCGAESGSIDKLPKVQEEANISPVALFTYADLKCHRFDYAVAFPVLDLGSPVYIKSCLKGGYRAAGSDSGLARLLTESAVDRVHAHLFERLRKYPYGGPNPFLVAYTDVFSGDQNADLDGSGMMFLPFTPGGIGVAVKRPVLVVMADTSSADTSPGWAARNVIGILRLLQPSISSFALYCVRQNNAAESVFFDCVCDPLSYSLKEAVEGESPARAVGWVECKKDKGRTRLHSVDLGAVMSPEKLAESSSRLNLDLMKWRMLPQLSLNQLAECKALLLGSGTLGCNVARQLLMWGVKNITLVDRGNVSFSNPVRQSLFELSDVINPRVEERNKAIAGAKALKRVLPTVNACGVPLTIHMPGHRIDKGLEDMARTEIEKLDELIRAHDVVFLLTDSREARWLPTVMATAHRKPVLNVALAFDTYVVMRHGLDLASGVEECGDSARLGCYFCSDVVAPQDSMTARTLDQQCTVTRPGLSAIASATAVELLAQLYNHPLGFACPPYVEDNRPRTQESDGDCDSLRSRAVCPLGRIPQQIRGNIAHHQVYTLHGYRYELCTACSDAIVHQYKENGSRFVVRCVNEPMYIEEVSGVKAFKESCIIDDCDGWDDDAAAE</sequence>
<accession>G0UXP7</accession>
<evidence type="ECO:0000256" key="5">
    <source>
        <dbReference type="ARBA" id="ARBA00022927"/>
    </source>
</evidence>
<evidence type="ECO:0000256" key="7">
    <source>
        <dbReference type="ARBA" id="ARBA00029897"/>
    </source>
</evidence>
<organism evidence="12">
    <name type="scientific">Trypanosoma congolense (strain IL3000)</name>
    <dbReference type="NCBI Taxonomy" id="1068625"/>
    <lineage>
        <taxon>Eukaryota</taxon>
        <taxon>Discoba</taxon>
        <taxon>Euglenozoa</taxon>
        <taxon>Kinetoplastea</taxon>
        <taxon>Metakinetoplastina</taxon>
        <taxon>Trypanosomatida</taxon>
        <taxon>Trypanosomatidae</taxon>
        <taxon>Trypanosoma</taxon>
        <taxon>Nannomonas</taxon>
    </lineage>
</organism>
<evidence type="ECO:0000256" key="2">
    <source>
        <dbReference type="ARBA" id="ARBA00017647"/>
    </source>
</evidence>
<dbReference type="GO" id="GO:0019778">
    <property type="term" value="F:Atg12 activating enzyme activity"/>
    <property type="evidence" value="ECO:0007669"/>
    <property type="project" value="TreeGrafter"/>
</dbReference>
<dbReference type="GO" id="GO:0006995">
    <property type="term" value="P:cellular response to nitrogen starvation"/>
    <property type="evidence" value="ECO:0007669"/>
    <property type="project" value="TreeGrafter"/>
</dbReference>
<dbReference type="AlphaFoldDB" id="G0UXP7"/>
<dbReference type="GO" id="GO:0019779">
    <property type="term" value="F:Atg8 activating enzyme activity"/>
    <property type="evidence" value="ECO:0007669"/>
    <property type="project" value="TreeGrafter"/>
</dbReference>
<dbReference type="GO" id="GO:0000407">
    <property type="term" value="C:phagophore assembly site"/>
    <property type="evidence" value="ECO:0007669"/>
    <property type="project" value="TreeGrafter"/>
</dbReference>
<dbReference type="InterPro" id="IPR042523">
    <property type="entry name" value="Atg7_N_2"/>
</dbReference>
<evidence type="ECO:0000256" key="6">
    <source>
        <dbReference type="ARBA" id="ARBA00023006"/>
    </source>
</evidence>
<dbReference type="InterPro" id="IPR032197">
    <property type="entry name" value="Atg7_N"/>
</dbReference>
<dbReference type="Gene3D" id="3.40.140.100">
    <property type="entry name" value="Ubiquitin-like modifier-activating enzyme ATG7 C-terminal domain"/>
    <property type="match status" value="1"/>
</dbReference>
<evidence type="ECO:0000256" key="3">
    <source>
        <dbReference type="ARBA" id="ARBA00018730"/>
    </source>
</evidence>
<evidence type="ECO:0000259" key="10">
    <source>
        <dbReference type="Pfam" id="PF00899"/>
    </source>
</evidence>
<proteinExistence type="inferred from homology"/>
<dbReference type="Gene3D" id="3.40.140.70">
    <property type="entry name" value="Ubiquitin-like modifier-activating enzyme ATG7 N-terminal domain"/>
    <property type="match status" value="1"/>
</dbReference>
<dbReference type="InterPro" id="IPR045886">
    <property type="entry name" value="ThiF/MoeB/HesA"/>
</dbReference>
<dbReference type="GO" id="GO:0015031">
    <property type="term" value="P:protein transport"/>
    <property type="evidence" value="ECO:0007669"/>
    <property type="project" value="UniProtKB-KW"/>
</dbReference>
<protein>
    <recommendedName>
        <fullName evidence="2">Ubiquitin-like modifier-activating enzyme ATG7</fullName>
    </recommendedName>
    <alternativeName>
        <fullName evidence="7 9">ATG12-activating enzyme E1 ATG7</fullName>
    </alternativeName>
    <alternativeName>
        <fullName evidence="8">Autophagy-related protein 7</fullName>
    </alternativeName>
    <alternativeName>
        <fullName evidence="3">Ubiquitin-like modifier-activating enzyme atg7</fullName>
    </alternativeName>
</protein>
<dbReference type="GO" id="GO:0032446">
    <property type="term" value="P:protein modification by small protein conjugation"/>
    <property type="evidence" value="ECO:0007669"/>
    <property type="project" value="TreeGrafter"/>
</dbReference>
<dbReference type="GO" id="GO:0034727">
    <property type="term" value="P:piecemeal microautophagy of the nucleus"/>
    <property type="evidence" value="ECO:0007669"/>
    <property type="project" value="TreeGrafter"/>
</dbReference>
<evidence type="ECO:0000259" key="11">
    <source>
        <dbReference type="Pfam" id="PF16420"/>
    </source>
</evidence>
<dbReference type="PANTHER" id="PTHR10953:SF3">
    <property type="entry name" value="UBIQUITIN-LIKE MODIFIER-ACTIVATING ENZYME ATG7"/>
    <property type="match status" value="1"/>
</dbReference>
<dbReference type="InterPro" id="IPR042522">
    <property type="entry name" value="Atg7_N_1"/>
</dbReference>
<dbReference type="GO" id="GO:0000045">
    <property type="term" value="P:autophagosome assembly"/>
    <property type="evidence" value="ECO:0007669"/>
    <property type="project" value="TreeGrafter"/>
</dbReference>
<evidence type="ECO:0000256" key="4">
    <source>
        <dbReference type="ARBA" id="ARBA00022448"/>
    </source>
</evidence>
<evidence type="ECO:0000256" key="8">
    <source>
        <dbReference type="ARBA" id="ARBA00030242"/>
    </source>
</evidence>
<feature type="domain" description="THIF-type NAD/FAD binding fold" evidence="10">
    <location>
        <begin position="420"/>
        <end position="655"/>
    </location>
</feature>
<name>G0UXP7_TRYCI</name>
<dbReference type="Pfam" id="PF16420">
    <property type="entry name" value="ATG7_N"/>
    <property type="match status" value="1"/>
</dbReference>
<feature type="domain" description="Ubiquitin-like modifier-activating enzyme Atg7 N-terminal" evidence="11">
    <location>
        <begin position="20"/>
        <end position="401"/>
    </location>
</feature>